<sequence>MPFVDKMAWTFLSSPKWRIRPITRWFTPNTRGPGHVPGAWGRAYLFVGGEVYRTKIKELAAPCRVE</sequence>
<gene>
    <name evidence="1" type="ORF">BECKFM1743C_GA0114222_109673</name>
</gene>
<accession>A0A450U2I0</accession>
<proteinExistence type="predicted"/>
<name>A0A450U2I0_9GAMM</name>
<dbReference type="EMBL" id="CAADFA010000967">
    <property type="protein sequence ID" value="VFJ77226.1"/>
    <property type="molecule type" value="Genomic_DNA"/>
</dbReference>
<reference evidence="1" key="1">
    <citation type="submission" date="2019-02" db="EMBL/GenBank/DDBJ databases">
        <authorList>
            <person name="Gruber-Vodicka R. H."/>
            <person name="Seah K. B. B."/>
        </authorList>
    </citation>
    <scope>NUCLEOTIDE SEQUENCE</scope>
    <source>
        <strain evidence="1">BECK_BZ165</strain>
    </source>
</reference>
<dbReference type="AlphaFoldDB" id="A0A450U2I0"/>
<organism evidence="1">
    <name type="scientific">Candidatus Kentrum sp. FM</name>
    <dbReference type="NCBI Taxonomy" id="2126340"/>
    <lineage>
        <taxon>Bacteria</taxon>
        <taxon>Pseudomonadati</taxon>
        <taxon>Pseudomonadota</taxon>
        <taxon>Gammaproteobacteria</taxon>
        <taxon>Candidatus Kentrum</taxon>
    </lineage>
</organism>
<protein>
    <submittedName>
        <fullName evidence="1">Uncharacterized protein</fullName>
    </submittedName>
</protein>
<evidence type="ECO:0000313" key="1">
    <source>
        <dbReference type="EMBL" id="VFJ77226.1"/>
    </source>
</evidence>